<sequence length="458" mass="50287">MEGLDKNIAVNETSKISFVEKLAFGGGGFAANIMIQSINMYLMFFYTDVFKINAMVAGTLFLVARLVDAVCDFTIGYLMDHTKSKWGKFRPFVMFGFIPFCVLGVACFVVPGFGDSGKVVYAYVTYIGFMIATTVATLPCQAILPAITQEPMERVKLNNYAQFLGMTGMMIVAVGMMPFVQMLGGKDMSKGFILTMSIFAVIAAALYLFWISKVRERVVVKKVEEVRLKDALPIIFRNKYLLLLVGAFVFFMSGFTIRNNVQMYYLIYAVKRPDLIPTVGLLSMLPLIATILLVPVIVGKIGKKNALILGMSIVVISNVIQYFVGYNNLTAILVLTAVFGIGSGLFVPLVWGILPDTVDYAHWKFGKRTEGIITSTFVFTQKASSGIAGYIAGAALVAVGYMPNAAQSPATLNGISFLYNIGGAIFAVIAIIFMLFYDLDSKKYNEIVGDLHKRDAEN</sequence>
<feature type="transmembrane region" description="Helical" evidence="1">
    <location>
        <begin position="387"/>
        <end position="405"/>
    </location>
</feature>
<feature type="transmembrane region" description="Helical" evidence="1">
    <location>
        <begin position="240"/>
        <end position="258"/>
    </location>
</feature>
<feature type="transmembrane region" description="Helical" evidence="1">
    <location>
        <begin position="192"/>
        <end position="212"/>
    </location>
</feature>
<feature type="transmembrane region" description="Helical" evidence="1">
    <location>
        <begin position="52"/>
        <end position="79"/>
    </location>
</feature>
<protein>
    <submittedName>
        <fullName evidence="2">Isoprimeverose transporter</fullName>
    </submittedName>
</protein>
<dbReference type="InterPro" id="IPR039672">
    <property type="entry name" value="MFS_2"/>
</dbReference>
<dbReference type="EMBL" id="BLZR01000001">
    <property type="protein sequence ID" value="GFP74529.1"/>
    <property type="molecule type" value="Genomic_DNA"/>
</dbReference>
<gene>
    <name evidence="2" type="ORF">bsdtw1_00581</name>
</gene>
<proteinExistence type="predicted"/>
<feature type="transmembrane region" description="Helical" evidence="1">
    <location>
        <begin position="306"/>
        <end position="324"/>
    </location>
</feature>
<feature type="transmembrane region" description="Helical" evidence="1">
    <location>
        <begin position="120"/>
        <end position="148"/>
    </location>
</feature>
<organism evidence="2 3">
    <name type="scientific">Clostridium fungisolvens</name>
    <dbReference type="NCBI Taxonomy" id="1604897"/>
    <lineage>
        <taxon>Bacteria</taxon>
        <taxon>Bacillati</taxon>
        <taxon>Bacillota</taxon>
        <taxon>Clostridia</taxon>
        <taxon>Eubacteriales</taxon>
        <taxon>Clostridiaceae</taxon>
        <taxon>Clostridium</taxon>
    </lineage>
</organism>
<dbReference type="GO" id="GO:0015293">
    <property type="term" value="F:symporter activity"/>
    <property type="evidence" value="ECO:0007669"/>
    <property type="project" value="InterPro"/>
</dbReference>
<dbReference type="GO" id="GO:0005886">
    <property type="term" value="C:plasma membrane"/>
    <property type="evidence" value="ECO:0007669"/>
    <property type="project" value="TreeGrafter"/>
</dbReference>
<dbReference type="GO" id="GO:0006814">
    <property type="term" value="P:sodium ion transport"/>
    <property type="evidence" value="ECO:0007669"/>
    <property type="project" value="InterPro"/>
</dbReference>
<feature type="transmembrane region" description="Helical" evidence="1">
    <location>
        <begin position="160"/>
        <end position="180"/>
    </location>
</feature>
<dbReference type="PANTHER" id="PTHR11328:SF24">
    <property type="entry name" value="MAJOR FACILITATOR SUPERFAMILY (MFS) PROFILE DOMAIN-CONTAINING PROTEIN"/>
    <property type="match status" value="1"/>
</dbReference>
<reference evidence="2 3" key="1">
    <citation type="submission" date="2020-07" db="EMBL/GenBank/DDBJ databases">
        <title>A new beta-1,3-glucan-decomposing anaerobic bacterium isolated from anoxic soil subjected to biological soil disinfestation.</title>
        <authorList>
            <person name="Ueki A."/>
            <person name="Tonouchi A."/>
        </authorList>
    </citation>
    <scope>NUCLEOTIDE SEQUENCE [LARGE SCALE GENOMIC DNA]</scope>
    <source>
        <strain evidence="2 3">TW1</strain>
    </source>
</reference>
<dbReference type="CDD" id="cd17332">
    <property type="entry name" value="MFS_MelB_like"/>
    <property type="match status" value="1"/>
</dbReference>
<accession>A0A6V8SBB9</accession>
<dbReference type="RefSeq" id="WP_183276082.1">
    <property type="nucleotide sequence ID" value="NZ_BLZR01000001.1"/>
</dbReference>
<feature type="transmembrane region" description="Helical" evidence="1">
    <location>
        <begin position="330"/>
        <end position="354"/>
    </location>
</feature>
<dbReference type="Pfam" id="PF13347">
    <property type="entry name" value="MFS_2"/>
    <property type="match status" value="1"/>
</dbReference>
<feature type="transmembrane region" description="Helical" evidence="1">
    <location>
        <begin position="22"/>
        <end position="46"/>
    </location>
</feature>
<name>A0A6V8SBB9_9CLOT</name>
<dbReference type="GO" id="GO:0008643">
    <property type="term" value="P:carbohydrate transport"/>
    <property type="evidence" value="ECO:0007669"/>
    <property type="project" value="InterPro"/>
</dbReference>
<evidence type="ECO:0000313" key="2">
    <source>
        <dbReference type="EMBL" id="GFP74529.1"/>
    </source>
</evidence>
<feature type="transmembrane region" description="Helical" evidence="1">
    <location>
        <begin position="417"/>
        <end position="437"/>
    </location>
</feature>
<feature type="transmembrane region" description="Helical" evidence="1">
    <location>
        <begin position="91"/>
        <end position="114"/>
    </location>
</feature>
<dbReference type="PANTHER" id="PTHR11328">
    <property type="entry name" value="MAJOR FACILITATOR SUPERFAMILY DOMAIN-CONTAINING PROTEIN"/>
    <property type="match status" value="1"/>
</dbReference>
<dbReference type="InterPro" id="IPR036259">
    <property type="entry name" value="MFS_trans_sf"/>
</dbReference>
<keyword evidence="1" id="KW-0812">Transmembrane</keyword>
<evidence type="ECO:0000313" key="3">
    <source>
        <dbReference type="Proteomes" id="UP000580568"/>
    </source>
</evidence>
<dbReference type="InterPro" id="IPR001927">
    <property type="entry name" value="Na/Gal_symport"/>
</dbReference>
<keyword evidence="1" id="KW-0472">Membrane</keyword>
<feature type="transmembrane region" description="Helical" evidence="1">
    <location>
        <begin position="278"/>
        <end position="299"/>
    </location>
</feature>
<keyword evidence="1" id="KW-1133">Transmembrane helix</keyword>
<dbReference type="SUPFAM" id="SSF103473">
    <property type="entry name" value="MFS general substrate transporter"/>
    <property type="match status" value="1"/>
</dbReference>
<keyword evidence="3" id="KW-1185">Reference proteome</keyword>
<dbReference type="NCBIfam" id="TIGR00792">
    <property type="entry name" value="gph"/>
    <property type="match status" value="1"/>
</dbReference>
<dbReference type="Proteomes" id="UP000580568">
    <property type="component" value="Unassembled WGS sequence"/>
</dbReference>
<dbReference type="Gene3D" id="1.20.1250.20">
    <property type="entry name" value="MFS general substrate transporter like domains"/>
    <property type="match status" value="2"/>
</dbReference>
<comment type="caution">
    <text evidence="2">The sequence shown here is derived from an EMBL/GenBank/DDBJ whole genome shotgun (WGS) entry which is preliminary data.</text>
</comment>
<evidence type="ECO:0000256" key="1">
    <source>
        <dbReference type="SAM" id="Phobius"/>
    </source>
</evidence>
<dbReference type="AlphaFoldDB" id="A0A6V8SBB9"/>